<proteinExistence type="predicted"/>
<dbReference type="PaxDb" id="4081-Solyc09g089970.1.1"/>
<feature type="chain" id="PRO_5018726078" evidence="2">
    <location>
        <begin position="25"/>
        <end position="128"/>
    </location>
</feature>
<evidence type="ECO:0000256" key="2">
    <source>
        <dbReference type="SAM" id="SignalP"/>
    </source>
</evidence>
<name>A0A3Q7I7D5_SOLLC</name>
<organism evidence="3">
    <name type="scientific">Solanum lycopersicum</name>
    <name type="common">Tomato</name>
    <name type="synonym">Lycopersicon esculentum</name>
    <dbReference type="NCBI Taxonomy" id="4081"/>
    <lineage>
        <taxon>Eukaryota</taxon>
        <taxon>Viridiplantae</taxon>
        <taxon>Streptophyta</taxon>
        <taxon>Embryophyta</taxon>
        <taxon>Tracheophyta</taxon>
        <taxon>Spermatophyta</taxon>
        <taxon>Magnoliopsida</taxon>
        <taxon>eudicotyledons</taxon>
        <taxon>Gunneridae</taxon>
        <taxon>Pentapetalae</taxon>
        <taxon>asterids</taxon>
        <taxon>lamiids</taxon>
        <taxon>Solanales</taxon>
        <taxon>Solanaceae</taxon>
        <taxon>Solanoideae</taxon>
        <taxon>Solaneae</taxon>
        <taxon>Solanum</taxon>
        <taxon>Solanum subgen. Lycopersicon</taxon>
    </lineage>
</organism>
<feature type="region of interest" description="Disordered" evidence="1">
    <location>
        <begin position="32"/>
        <end position="114"/>
    </location>
</feature>
<sequence>MATSLHLLPSILFGLLFLSAPTLSRNIIFLDDTPIAPSPSDDTTTSISPLGSGDIIILPSPQDSPIDEPVIPPSTGEIIISPSPQDLPVDAPVSPPSTGEDQSTPTPSPEVSSDAFQYIDDSFSFLML</sequence>
<evidence type="ECO:0000313" key="4">
    <source>
        <dbReference type="Proteomes" id="UP000004994"/>
    </source>
</evidence>
<dbReference type="Gramene" id="Solyc09g089970.1.1">
    <property type="protein sequence ID" value="Solyc09g089970.1.1.1"/>
    <property type="gene ID" value="Solyc09g089970.1"/>
</dbReference>
<dbReference type="Proteomes" id="UP000004994">
    <property type="component" value="Chromosome 9"/>
</dbReference>
<accession>A0A3Q7I7D5</accession>
<dbReference type="AlphaFoldDB" id="A0A3Q7I7D5"/>
<feature type="signal peptide" evidence="2">
    <location>
        <begin position="1"/>
        <end position="24"/>
    </location>
</feature>
<evidence type="ECO:0000313" key="3">
    <source>
        <dbReference type="EnsemblPlants" id="Solyc09g089970.1.1.1"/>
    </source>
</evidence>
<feature type="compositionally biased region" description="Polar residues" evidence="1">
    <location>
        <begin position="96"/>
        <end position="114"/>
    </location>
</feature>
<reference evidence="3" key="1">
    <citation type="journal article" date="2012" name="Nature">
        <title>The tomato genome sequence provides insights into fleshy fruit evolution.</title>
        <authorList>
            <consortium name="Tomato Genome Consortium"/>
        </authorList>
    </citation>
    <scope>NUCLEOTIDE SEQUENCE [LARGE SCALE GENOMIC DNA]</scope>
    <source>
        <strain evidence="3">cv. Heinz 1706</strain>
    </source>
</reference>
<dbReference type="InParanoid" id="A0A3Q7I7D5"/>
<feature type="compositionally biased region" description="Low complexity" evidence="1">
    <location>
        <begin position="32"/>
        <end position="49"/>
    </location>
</feature>
<keyword evidence="2" id="KW-0732">Signal</keyword>
<dbReference type="EnsemblPlants" id="Solyc09g089970.1.1">
    <property type="protein sequence ID" value="Solyc09g089970.1.1.1"/>
    <property type="gene ID" value="Solyc09g089970.1"/>
</dbReference>
<reference evidence="3" key="2">
    <citation type="submission" date="2019-01" db="UniProtKB">
        <authorList>
            <consortium name="EnsemblPlants"/>
        </authorList>
    </citation>
    <scope>IDENTIFICATION</scope>
    <source>
        <strain evidence="3">cv. Heinz 1706</strain>
    </source>
</reference>
<keyword evidence="4" id="KW-1185">Reference proteome</keyword>
<protein>
    <submittedName>
        <fullName evidence="3">Uncharacterized protein</fullName>
    </submittedName>
</protein>
<evidence type="ECO:0000256" key="1">
    <source>
        <dbReference type="SAM" id="MobiDB-lite"/>
    </source>
</evidence>